<name>A0A382KHK2_9ZZZZ</name>
<dbReference type="GO" id="GO:0005829">
    <property type="term" value="C:cytosol"/>
    <property type="evidence" value="ECO:0007669"/>
    <property type="project" value="TreeGrafter"/>
</dbReference>
<reference evidence="5" key="1">
    <citation type="submission" date="2018-05" db="EMBL/GenBank/DDBJ databases">
        <authorList>
            <person name="Lanie J.A."/>
            <person name="Ng W.-L."/>
            <person name="Kazmierczak K.M."/>
            <person name="Andrzejewski T.M."/>
            <person name="Davidsen T.M."/>
            <person name="Wayne K.J."/>
            <person name="Tettelin H."/>
            <person name="Glass J.I."/>
            <person name="Rusch D."/>
            <person name="Podicherti R."/>
            <person name="Tsui H.-C.T."/>
            <person name="Winkler M.E."/>
        </authorList>
    </citation>
    <scope>NUCLEOTIDE SEQUENCE</scope>
</reference>
<dbReference type="SUPFAM" id="SSF51419">
    <property type="entry name" value="PLP-binding barrel"/>
    <property type="match status" value="1"/>
</dbReference>
<dbReference type="GO" id="GO:0030170">
    <property type="term" value="F:pyridoxal phosphate binding"/>
    <property type="evidence" value="ECO:0007669"/>
    <property type="project" value="TreeGrafter"/>
</dbReference>
<keyword evidence="2" id="KW-0663">Pyridoxal phosphate</keyword>
<dbReference type="Gene3D" id="2.40.37.10">
    <property type="entry name" value="Lyase, Ornithine Decarboxylase, Chain A, domain 1"/>
    <property type="match status" value="1"/>
</dbReference>
<dbReference type="InterPro" id="IPR009006">
    <property type="entry name" value="Ala_racemase/Decarboxylase_C"/>
</dbReference>
<dbReference type="GO" id="GO:0008784">
    <property type="term" value="F:alanine racemase activity"/>
    <property type="evidence" value="ECO:0007669"/>
    <property type="project" value="InterPro"/>
</dbReference>
<protein>
    <recommendedName>
        <fullName evidence="4">Alanine racemase N-terminal domain-containing protein</fullName>
    </recommendedName>
</protein>
<evidence type="ECO:0000259" key="4">
    <source>
        <dbReference type="Pfam" id="PF01168"/>
    </source>
</evidence>
<gene>
    <name evidence="5" type="ORF">METZ01_LOCUS275929</name>
</gene>
<dbReference type="EMBL" id="UINC01080280">
    <property type="protein sequence ID" value="SVC23075.1"/>
    <property type="molecule type" value="Genomic_DNA"/>
</dbReference>
<feature type="domain" description="Alanine racemase N-terminal" evidence="4">
    <location>
        <begin position="1"/>
        <end position="215"/>
    </location>
</feature>
<dbReference type="PRINTS" id="PR00992">
    <property type="entry name" value="ALARACEMASE"/>
</dbReference>
<dbReference type="PANTHER" id="PTHR30511:SF0">
    <property type="entry name" value="ALANINE RACEMASE, CATABOLIC-RELATED"/>
    <property type="match status" value="1"/>
</dbReference>
<keyword evidence="3" id="KW-0413">Isomerase</keyword>
<evidence type="ECO:0000256" key="1">
    <source>
        <dbReference type="ARBA" id="ARBA00001933"/>
    </source>
</evidence>
<dbReference type="PROSITE" id="PS00395">
    <property type="entry name" value="ALANINE_RACEMASE"/>
    <property type="match status" value="1"/>
</dbReference>
<comment type="cofactor">
    <cofactor evidence="1">
        <name>pyridoxal 5'-phosphate</name>
        <dbReference type="ChEBI" id="CHEBI:597326"/>
    </cofactor>
</comment>
<dbReference type="Gene3D" id="3.20.20.10">
    <property type="entry name" value="Alanine racemase"/>
    <property type="match status" value="1"/>
</dbReference>
<dbReference type="PANTHER" id="PTHR30511">
    <property type="entry name" value="ALANINE RACEMASE"/>
    <property type="match status" value="1"/>
</dbReference>
<dbReference type="InterPro" id="IPR000821">
    <property type="entry name" value="Ala_racemase"/>
</dbReference>
<dbReference type="InterPro" id="IPR029066">
    <property type="entry name" value="PLP-binding_barrel"/>
</dbReference>
<dbReference type="Pfam" id="PF01168">
    <property type="entry name" value="Ala_racemase_N"/>
    <property type="match status" value="1"/>
</dbReference>
<feature type="non-terminal residue" evidence="5">
    <location>
        <position position="250"/>
    </location>
</feature>
<evidence type="ECO:0000313" key="5">
    <source>
        <dbReference type="EMBL" id="SVC23075.1"/>
    </source>
</evidence>
<dbReference type="InterPro" id="IPR001608">
    <property type="entry name" value="Ala_racemase_N"/>
</dbReference>
<dbReference type="InterPro" id="IPR020622">
    <property type="entry name" value="Ala_racemase_pyridoxalP-BS"/>
</dbReference>
<sequence>MRKNYRLLRQELAGSSELAAVVKADAYGLGAERVVPVLVDEGCATFFVATLEEGIAVRRVAKHAKIYVLNGVIDSDAWQELHYHDIRPVLNDLGQVDRWILHRGRDPQNELSAAIHIDTGMTRYGVSDSQTSLLKQRLGERYSPSLLMSHLACADEEGHELNHAQLMRFMHSVDSLALGDGGCQLSLANSSGIFLGNEYHFDVARAGAALYGINPQPNQPNKMAEVLHLKSKIAQVWTVDSPVTVGYGAA</sequence>
<accession>A0A382KHK2</accession>
<evidence type="ECO:0000256" key="2">
    <source>
        <dbReference type="ARBA" id="ARBA00022898"/>
    </source>
</evidence>
<dbReference type="AlphaFoldDB" id="A0A382KHK2"/>
<evidence type="ECO:0000256" key="3">
    <source>
        <dbReference type="ARBA" id="ARBA00023235"/>
    </source>
</evidence>
<dbReference type="GO" id="GO:0030632">
    <property type="term" value="P:D-alanine biosynthetic process"/>
    <property type="evidence" value="ECO:0007669"/>
    <property type="project" value="TreeGrafter"/>
</dbReference>
<organism evidence="5">
    <name type="scientific">marine metagenome</name>
    <dbReference type="NCBI Taxonomy" id="408172"/>
    <lineage>
        <taxon>unclassified sequences</taxon>
        <taxon>metagenomes</taxon>
        <taxon>ecological metagenomes</taxon>
    </lineage>
</organism>
<proteinExistence type="predicted"/>